<dbReference type="OMA" id="ISTIFQE"/>
<reference evidence="1" key="1">
    <citation type="submission" date="2021-01" db="EMBL/GenBank/DDBJ databases">
        <authorList>
            <consortium name="Genoscope - CEA"/>
            <person name="William W."/>
        </authorList>
    </citation>
    <scope>NUCLEOTIDE SEQUENCE</scope>
</reference>
<organism evidence="1 2">
    <name type="scientific">Paramecium primaurelia</name>
    <dbReference type="NCBI Taxonomy" id="5886"/>
    <lineage>
        <taxon>Eukaryota</taxon>
        <taxon>Sar</taxon>
        <taxon>Alveolata</taxon>
        <taxon>Ciliophora</taxon>
        <taxon>Intramacronucleata</taxon>
        <taxon>Oligohymenophorea</taxon>
        <taxon>Peniculida</taxon>
        <taxon>Parameciidae</taxon>
        <taxon>Paramecium</taxon>
    </lineage>
</organism>
<protein>
    <submittedName>
        <fullName evidence="1">Uncharacterized protein</fullName>
    </submittedName>
</protein>
<sequence>MQITSQPYQAISTIFQENTSEIQNIEYICQELKTICTVSYQLISPKIQQKSIRKKKIKTNLKYEKKYNESKKVTNQIQNNQTIQKQSIDSQEELESKITLIDSLQQQLLYLKTMISKM</sequence>
<dbReference type="Proteomes" id="UP000688137">
    <property type="component" value="Unassembled WGS sequence"/>
</dbReference>
<dbReference type="EMBL" id="CAJJDM010000066">
    <property type="protein sequence ID" value="CAD8080778.1"/>
    <property type="molecule type" value="Genomic_DNA"/>
</dbReference>
<evidence type="ECO:0000313" key="2">
    <source>
        <dbReference type="Proteomes" id="UP000688137"/>
    </source>
</evidence>
<proteinExistence type="predicted"/>
<accession>A0A8S1MKB3</accession>
<evidence type="ECO:0000313" key="1">
    <source>
        <dbReference type="EMBL" id="CAD8080778.1"/>
    </source>
</evidence>
<comment type="caution">
    <text evidence="1">The sequence shown here is derived from an EMBL/GenBank/DDBJ whole genome shotgun (WGS) entry which is preliminary data.</text>
</comment>
<keyword evidence="2" id="KW-1185">Reference proteome</keyword>
<name>A0A8S1MKB3_PARPR</name>
<gene>
    <name evidence="1" type="ORF">PPRIM_AZ9-3.1.T0640160</name>
</gene>
<dbReference type="AlphaFoldDB" id="A0A8S1MKB3"/>